<name>A0A7J7MXM7_9MAGN</name>
<dbReference type="OrthoDB" id="642536at2759"/>
<keyword evidence="3" id="KW-1185">Reference proteome</keyword>
<dbReference type="EMBL" id="JACGCM010001189">
    <property type="protein sequence ID" value="KAF6159626.1"/>
    <property type="molecule type" value="Genomic_DNA"/>
</dbReference>
<dbReference type="InterPro" id="IPR005174">
    <property type="entry name" value="KIB1-4_b-propeller"/>
</dbReference>
<organism evidence="2 3">
    <name type="scientific">Kingdonia uniflora</name>
    <dbReference type="NCBI Taxonomy" id="39325"/>
    <lineage>
        <taxon>Eukaryota</taxon>
        <taxon>Viridiplantae</taxon>
        <taxon>Streptophyta</taxon>
        <taxon>Embryophyta</taxon>
        <taxon>Tracheophyta</taxon>
        <taxon>Spermatophyta</taxon>
        <taxon>Magnoliopsida</taxon>
        <taxon>Ranunculales</taxon>
        <taxon>Circaeasteraceae</taxon>
        <taxon>Kingdonia</taxon>
    </lineage>
</organism>
<proteinExistence type="predicted"/>
<dbReference type="AlphaFoldDB" id="A0A7J7MXM7"/>
<sequence length="223" mass="25093">MSAFYLEKVILSGNPTNNNYIAMAICGDVRNLAFSRSGDKKWTLIKENGEHTAFEDVIYLKDQFYVVDGAARVLLCNIDDHPSMELLADSPLREDTSDGKYLVDVGGKLKLVFCQRDLDENVKVGLYTSYKTSGFKIYSLDLKTKKWSKSKSLGDYALFVGRNSFPISTSEITSYKRDCIYFTDDYYAGPCHEIGIYSLKDRCVKSLPFGEVSTFPGPVWVAP</sequence>
<comment type="caution">
    <text evidence="2">The sequence shown here is derived from an EMBL/GenBank/DDBJ whole genome shotgun (WGS) entry which is preliminary data.</text>
</comment>
<evidence type="ECO:0000313" key="2">
    <source>
        <dbReference type="EMBL" id="KAF6159626.1"/>
    </source>
</evidence>
<accession>A0A7J7MXM7</accession>
<dbReference type="Pfam" id="PF03478">
    <property type="entry name" value="Beta-prop_KIB1-4"/>
    <property type="match status" value="1"/>
</dbReference>
<protein>
    <recommendedName>
        <fullName evidence="1">KIB1-4 beta-propeller domain-containing protein</fullName>
    </recommendedName>
</protein>
<dbReference type="Proteomes" id="UP000541444">
    <property type="component" value="Unassembled WGS sequence"/>
</dbReference>
<feature type="domain" description="KIB1-4 beta-propeller" evidence="1">
    <location>
        <begin position="4"/>
        <end position="198"/>
    </location>
</feature>
<dbReference type="PANTHER" id="PTHR44259">
    <property type="entry name" value="OS07G0183000 PROTEIN-RELATED"/>
    <property type="match status" value="1"/>
</dbReference>
<gene>
    <name evidence="2" type="ORF">GIB67_034588</name>
</gene>
<dbReference type="InterPro" id="IPR050942">
    <property type="entry name" value="F-box_BR-signaling"/>
</dbReference>
<dbReference type="PANTHER" id="PTHR44259:SF114">
    <property type="entry name" value="OS06G0707300 PROTEIN"/>
    <property type="match status" value="1"/>
</dbReference>
<evidence type="ECO:0000259" key="1">
    <source>
        <dbReference type="Pfam" id="PF03478"/>
    </source>
</evidence>
<evidence type="ECO:0000313" key="3">
    <source>
        <dbReference type="Proteomes" id="UP000541444"/>
    </source>
</evidence>
<reference evidence="2 3" key="1">
    <citation type="journal article" date="2020" name="IScience">
        <title>Genome Sequencing of the Endangered Kingdonia uniflora (Circaeasteraceae, Ranunculales) Reveals Potential Mechanisms of Evolutionary Specialization.</title>
        <authorList>
            <person name="Sun Y."/>
            <person name="Deng T."/>
            <person name="Zhang A."/>
            <person name="Moore M.J."/>
            <person name="Landis J.B."/>
            <person name="Lin N."/>
            <person name="Zhang H."/>
            <person name="Zhang X."/>
            <person name="Huang J."/>
            <person name="Zhang X."/>
            <person name="Sun H."/>
            <person name="Wang H."/>
        </authorList>
    </citation>
    <scope>NUCLEOTIDE SEQUENCE [LARGE SCALE GENOMIC DNA]</scope>
    <source>
        <strain evidence="2">TB1705</strain>
        <tissue evidence="2">Leaf</tissue>
    </source>
</reference>